<evidence type="ECO:0000313" key="1">
    <source>
        <dbReference type="Proteomes" id="UP000694930"/>
    </source>
</evidence>
<reference evidence="1" key="1">
    <citation type="journal article" date="2014" name="Nat. Genet.">
        <title>The genome of the stress-tolerant wild tomato species Solanum pennellii.</title>
        <authorList>
            <person name="Bolger A."/>
            <person name="Scossa F."/>
            <person name="Bolger M.E."/>
            <person name="Lanz C."/>
            <person name="Maumus F."/>
            <person name="Tohge T."/>
            <person name="Quesneville H."/>
            <person name="Alseekh S."/>
            <person name="Sorensen I."/>
            <person name="Lichtenstein G."/>
            <person name="Fich E.A."/>
            <person name="Conte M."/>
            <person name="Keller H."/>
            <person name="Schneeberger K."/>
            <person name="Schwacke R."/>
            <person name="Ofner I."/>
            <person name="Vrebalov J."/>
            <person name="Xu Y."/>
            <person name="Osorio S."/>
            <person name="Aflitos S.A."/>
            <person name="Schijlen E."/>
            <person name="Jimenez-Gomez J.M."/>
            <person name="Ryngajllo M."/>
            <person name="Kimura S."/>
            <person name="Kumar R."/>
            <person name="Koenig D."/>
            <person name="Headland L.R."/>
            <person name="Maloof J.N."/>
            <person name="Sinha N."/>
            <person name="van Ham R.C."/>
            <person name="Lankhorst R.K."/>
            <person name="Mao L."/>
            <person name="Vogel A."/>
            <person name="Arsova B."/>
            <person name="Panstruga R."/>
            <person name="Fei Z."/>
            <person name="Rose J.K."/>
            <person name="Zamir D."/>
            <person name="Carrari F."/>
            <person name="Giovannoni J.J."/>
            <person name="Weigel D."/>
            <person name="Usadel B."/>
            <person name="Fernie A.R."/>
        </authorList>
    </citation>
    <scope>NUCLEOTIDE SEQUENCE [LARGE SCALE GENOMIC DNA]</scope>
    <source>
        <strain evidence="1">cv. LA0716</strain>
    </source>
</reference>
<evidence type="ECO:0000313" key="2">
    <source>
        <dbReference type="RefSeq" id="XP_027767534.1"/>
    </source>
</evidence>
<proteinExistence type="predicted"/>
<sequence>MGLMNALECKERIDWPTLIIKHLARIVDPKLGSHQLAFGNLLTRVFDAFEVPLGEGRILTRADMFTQTILADCGIPMESEQVATTSPRTSGPVAQLLRELKVAEEKLKDQLVQQQLANNARVDRVLDMLASASTKPGQPPH</sequence>
<organism evidence="1 2">
    <name type="scientific">Solanum pennellii</name>
    <name type="common">Tomato</name>
    <name type="synonym">Lycopersicon pennellii</name>
    <dbReference type="NCBI Taxonomy" id="28526"/>
    <lineage>
        <taxon>Eukaryota</taxon>
        <taxon>Viridiplantae</taxon>
        <taxon>Streptophyta</taxon>
        <taxon>Embryophyta</taxon>
        <taxon>Tracheophyta</taxon>
        <taxon>Spermatophyta</taxon>
        <taxon>Magnoliopsida</taxon>
        <taxon>eudicotyledons</taxon>
        <taxon>Gunneridae</taxon>
        <taxon>Pentapetalae</taxon>
        <taxon>asterids</taxon>
        <taxon>lamiids</taxon>
        <taxon>Solanales</taxon>
        <taxon>Solanaceae</taxon>
        <taxon>Solanoideae</taxon>
        <taxon>Solaneae</taxon>
        <taxon>Solanum</taxon>
        <taxon>Solanum subgen. Lycopersicon</taxon>
    </lineage>
</organism>
<gene>
    <name evidence="2" type="primary">LOC114073963</name>
</gene>
<keyword evidence="1" id="KW-1185">Reference proteome</keyword>
<accession>A0ABM1UVL6</accession>
<name>A0ABM1UVL6_SOLPN</name>
<dbReference type="RefSeq" id="XP_027767534.1">
    <property type="nucleotide sequence ID" value="XM_027911733.1"/>
</dbReference>
<dbReference type="Proteomes" id="UP000694930">
    <property type="component" value="Chromosome 9"/>
</dbReference>
<dbReference type="GeneID" id="114073963"/>
<reference evidence="2" key="2">
    <citation type="submission" date="2025-08" db="UniProtKB">
        <authorList>
            <consortium name="RefSeq"/>
        </authorList>
    </citation>
    <scope>IDENTIFICATION</scope>
</reference>
<protein>
    <submittedName>
        <fullName evidence="2">Uncharacterized protein LOC114073963</fullName>
    </submittedName>
</protein>